<keyword evidence="13" id="KW-1185">Reference proteome</keyword>
<evidence type="ECO:0000256" key="9">
    <source>
        <dbReference type="ARBA" id="ARBA00023004"/>
    </source>
</evidence>
<dbReference type="PANTHER" id="PTHR46300:SF2">
    <property type="entry name" value="CYTOCHROME P450 MONOOXYGENASE ALNH-RELATED"/>
    <property type="match status" value="1"/>
</dbReference>
<dbReference type="InterPro" id="IPR036396">
    <property type="entry name" value="Cyt_P450_sf"/>
</dbReference>
<comment type="similarity">
    <text evidence="3">Belongs to the cytochrome P450 family.</text>
</comment>
<dbReference type="Proteomes" id="UP000054166">
    <property type="component" value="Unassembled WGS sequence"/>
</dbReference>
<evidence type="ECO:0000256" key="7">
    <source>
        <dbReference type="ARBA" id="ARBA00022989"/>
    </source>
</evidence>
<sequence length="106" mass="12526">LVYLTVLGRPIIFLNSYENAIDLLDKRSLIYSSRPSLPMLRKLMARDWSISMMPYGPILQKRRMLLHLFLNCNVMERHHNNLAPETHQLILGLIDSPDKYLEHVRR</sequence>
<protein>
    <submittedName>
        <fullName evidence="12">Uncharacterized protein</fullName>
    </submittedName>
</protein>
<accession>A0A0C3GIK1</accession>
<dbReference type="GO" id="GO:0005506">
    <property type="term" value="F:iron ion binding"/>
    <property type="evidence" value="ECO:0007669"/>
    <property type="project" value="InterPro"/>
</dbReference>
<gene>
    <name evidence="12" type="ORF">PILCRDRAFT_58311</name>
</gene>
<keyword evidence="10" id="KW-0503">Monooxygenase</keyword>
<dbReference type="GO" id="GO:0016020">
    <property type="term" value="C:membrane"/>
    <property type="evidence" value="ECO:0007669"/>
    <property type="project" value="UniProtKB-SubCell"/>
</dbReference>
<dbReference type="GO" id="GO:0016705">
    <property type="term" value="F:oxidoreductase activity, acting on paired donors, with incorporation or reduction of molecular oxygen"/>
    <property type="evidence" value="ECO:0007669"/>
    <property type="project" value="InterPro"/>
</dbReference>
<dbReference type="Gene3D" id="1.10.630.10">
    <property type="entry name" value="Cytochrome P450"/>
    <property type="match status" value="1"/>
</dbReference>
<proteinExistence type="inferred from homology"/>
<comment type="cofactor">
    <cofactor evidence="1">
        <name>heme</name>
        <dbReference type="ChEBI" id="CHEBI:30413"/>
    </cofactor>
</comment>
<dbReference type="AlphaFoldDB" id="A0A0C3GIK1"/>
<keyword evidence="4" id="KW-0349">Heme</keyword>
<comment type="subcellular location">
    <subcellularLocation>
        <location evidence="2">Membrane</location>
        <topology evidence="2">Single-pass membrane protein</topology>
    </subcellularLocation>
</comment>
<evidence type="ECO:0000256" key="11">
    <source>
        <dbReference type="ARBA" id="ARBA00023136"/>
    </source>
</evidence>
<dbReference type="OrthoDB" id="2789670at2759"/>
<keyword evidence="6" id="KW-0479">Metal-binding</keyword>
<keyword evidence="5" id="KW-0812">Transmembrane</keyword>
<evidence type="ECO:0000256" key="6">
    <source>
        <dbReference type="ARBA" id="ARBA00022723"/>
    </source>
</evidence>
<dbReference type="GO" id="GO:0020037">
    <property type="term" value="F:heme binding"/>
    <property type="evidence" value="ECO:0007669"/>
    <property type="project" value="InterPro"/>
</dbReference>
<keyword evidence="7" id="KW-1133">Transmembrane helix</keyword>
<evidence type="ECO:0000256" key="2">
    <source>
        <dbReference type="ARBA" id="ARBA00004167"/>
    </source>
</evidence>
<dbReference type="SUPFAM" id="SSF48264">
    <property type="entry name" value="Cytochrome P450"/>
    <property type="match status" value="1"/>
</dbReference>
<dbReference type="InterPro" id="IPR050364">
    <property type="entry name" value="Cytochrome_P450_fung"/>
</dbReference>
<evidence type="ECO:0000256" key="4">
    <source>
        <dbReference type="ARBA" id="ARBA00022617"/>
    </source>
</evidence>
<dbReference type="STRING" id="765440.A0A0C3GIK1"/>
<keyword evidence="9" id="KW-0408">Iron</keyword>
<reference evidence="13" key="2">
    <citation type="submission" date="2015-01" db="EMBL/GenBank/DDBJ databases">
        <title>Evolutionary Origins and Diversification of the Mycorrhizal Mutualists.</title>
        <authorList>
            <consortium name="DOE Joint Genome Institute"/>
            <consortium name="Mycorrhizal Genomics Consortium"/>
            <person name="Kohler A."/>
            <person name="Kuo A."/>
            <person name="Nagy L.G."/>
            <person name="Floudas D."/>
            <person name="Copeland A."/>
            <person name="Barry K.W."/>
            <person name="Cichocki N."/>
            <person name="Veneault-Fourrey C."/>
            <person name="LaButti K."/>
            <person name="Lindquist E.A."/>
            <person name="Lipzen A."/>
            <person name="Lundell T."/>
            <person name="Morin E."/>
            <person name="Murat C."/>
            <person name="Riley R."/>
            <person name="Ohm R."/>
            <person name="Sun H."/>
            <person name="Tunlid A."/>
            <person name="Henrissat B."/>
            <person name="Grigoriev I.V."/>
            <person name="Hibbett D.S."/>
            <person name="Martin F."/>
        </authorList>
    </citation>
    <scope>NUCLEOTIDE SEQUENCE [LARGE SCALE GENOMIC DNA]</scope>
    <source>
        <strain evidence="13">F 1598</strain>
    </source>
</reference>
<dbReference type="GO" id="GO:0004497">
    <property type="term" value="F:monooxygenase activity"/>
    <property type="evidence" value="ECO:0007669"/>
    <property type="project" value="UniProtKB-KW"/>
</dbReference>
<dbReference type="PANTHER" id="PTHR46300">
    <property type="entry name" value="P450, PUTATIVE (EUROFUNG)-RELATED-RELATED"/>
    <property type="match status" value="1"/>
</dbReference>
<keyword evidence="8" id="KW-0560">Oxidoreductase</keyword>
<dbReference type="InParanoid" id="A0A0C3GIK1"/>
<evidence type="ECO:0000256" key="10">
    <source>
        <dbReference type="ARBA" id="ARBA00023033"/>
    </source>
</evidence>
<dbReference type="EMBL" id="KN832971">
    <property type="protein sequence ID" value="KIM91459.1"/>
    <property type="molecule type" value="Genomic_DNA"/>
</dbReference>
<evidence type="ECO:0000313" key="13">
    <source>
        <dbReference type="Proteomes" id="UP000054166"/>
    </source>
</evidence>
<feature type="non-terminal residue" evidence="12">
    <location>
        <position position="1"/>
    </location>
</feature>
<name>A0A0C3GIK1_PILCF</name>
<organism evidence="12 13">
    <name type="scientific">Piloderma croceum (strain F 1598)</name>
    <dbReference type="NCBI Taxonomy" id="765440"/>
    <lineage>
        <taxon>Eukaryota</taxon>
        <taxon>Fungi</taxon>
        <taxon>Dikarya</taxon>
        <taxon>Basidiomycota</taxon>
        <taxon>Agaricomycotina</taxon>
        <taxon>Agaricomycetes</taxon>
        <taxon>Agaricomycetidae</taxon>
        <taxon>Atheliales</taxon>
        <taxon>Atheliaceae</taxon>
        <taxon>Piloderma</taxon>
    </lineage>
</organism>
<evidence type="ECO:0000313" key="12">
    <source>
        <dbReference type="EMBL" id="KIM91459.1"/>
    </source>
</evidence>
<evidence type="ECO:0000256" key="8">
    <source>
        <dbReference type="ARBA" id="ARBA00023002"/>
    </source>
</evidence>
<keyword evidence="11" id="KW-0472">Membrane</keyword>
<evidence type="ECO:0000256" key="1">
    <source>
        <dbReference type="ARBA" id="ARBA00001971"/>
    </source>
</evidence>
<dbReference type="HOGENOM" id="CLU_001570_23_0_1"/>
<evidence type="ECO:0000256" key="5">
    <source>
        <dbReference type="ARBA" id="ARBA00022692"/>
    </source>
</evidence>
<reference evidence="12 13" key="1">
    <citation type="submission" date="2014-04" db="EMBL/GenBank/DDBJ databases">
        <authorList>
            <consortium name="DOE Joint Genome Institute"/>
            <person name="Kuo A."/>
            <person name="Tarkka M."/>
            <person name="Buscot F."/>
            <person name="Kohler A."/>
            <person name="Nagy L.G."/>
            <person name="Floudas D."/>
            <person name="Copeland A."/>
            <person name="Barry K.W."/>
            <person name="Cichocki N."/>
            <person name="Veneault-Fourrey C."/>
            <person name="LaButti K."/>
            <person name="Lindquist E.A."/>
            <person name="Lipzen A."/>
            <person name="Lundell T."/>
            <person name="Morin E."/>
            <person name="Murat C."/>
            <person name="Sun H."/>
            <person name="Tunlid A."/>
            <person name="Henrissat B."/>
            <person name="Grigoriev I.V."/>
            <person name="Hibbett D.S."/>
            <person name="Martin F."/>
            <person name="Nordberg H.P."/>
            <person name="Cantor M.N."/>
            <person name="Hua S.X."/>
        </authorList>
    </citation>
    <scope>NUCLEOTIDE SEQUENCE [LARGE SCALE GENOMIC DNA]</scope>
    <source>
        <strain evidence="12 13">F 1598</strain>
    </source>
</reference>
<evidence type="ECO:0000256" key="3">
    <source>
        <dbReference type="ARBA" id="ARBA00010617"/>
    </source>
</evidence>